<dbReference type="SUPFAM" id="SSF49785">
    <property type="entry name" value="Galactose-binding domain-like"/>
    <property type="match status" value="1"/>
</dbReference>
<protein>
    <recommendedName>
        <fullName evidence="4">Concanavalin A-like lectin/glucanase superfamily protein</fullName>
    </recommendedName>
</protein>
<dbReference type="Gene3D" id="2.60.120.200">
    <property type="match status" value="1"/>
</dbReference>
<dbReference type="Proteomes" id="UP001597168">
    <property type="component" value="Unassembled WGS sequence"/>
</dbReference>
<organism evidence="2 3">
    <name type="scientific">Saccharothrix hoggarensis</name>
    <dbReference type="NCBI Taxonomy" id="913853"/>
    <lineage>
        <taxon>Bacteria</taxon>
        <taxon>Bacillati</taxon>
        <taxon>Actinomycetota</taxon>
        <taxon>Actinomycetes</taxon>
        <taxon>Pseudonocardiales</taxon>
        <taxon>Pseudonocardiaceae</taxon>
        <taxon>Saccharothrix</taxon>
    </lineage>
</organism>
<comment type="caution">
    <text evidence="2">The sequence shown here is derived from an EMBL/GenBank/DDBJ whole genome shotgun (WGS) entry which is preliminary data.</text>
</comment>
<reference evidence="3" key="1">
    <citation type="journal article" date="2019" name="Int. J. Syst. Evol. Microbiol.">
        <title>The Global Catalogue of Microorganisms (GCM) 10K type strain sequencing project: providing services to taxonomists for standard genome sequencing and annotation.</title>
        <authorList>
            <consortium name="The Broad Institute Genomics Platform"/>
            <consortium name="The Broad Institute Genome Sequencing Center for Infectious Disease"/>
            <person name="Wu L."/>
            <person name="Ma J."/>
        </authorList>
    </citation>
    <scope>NUCLEOTIDE SEQUENCE [LARGE SCALE GENOMIC DNA]</scope>
    <source>
        <strain evidence="3">CCUG 60214</strain>
    </source>
</reference>
<feature type="region of interest" description="Disordered" evidence="1">
    <location>
        <begin position="252"/>
        <end position="306"/>
    </location>
</feature>
<dbReference type="EMBL" id="JBHTLK010000005">
    <property type="protein sequence ID" value="MFD1145982.1"/>
    <property type="molecule type" value="Genomic_DNA"/>
</dbReference>
<proteinExistence type="predicted"/>
<dbReference type="InterPro" id="IPR013320">
    <property type="entry name" value="ConA-like_dom_sf"/>
</dbReference>
<evidence type="ECO:0000313" key="2">
    <source>
        <dbReference type="EMBL" id="MFD1145982.1"/>
    </source>
</evidence>
<dbReference type="Gene3D" id="2.60.120.260">
    <property type="entry name" value="Galactose-binding domain-like"/>
    <property type="match status" value="1"/>
</dbReference>
<evidence type="ECO:0000256" key="1">
    <source>
        <dbReference type="SAM" id="MobiDB-lite"/>
    </source>
</evidence>
<sequence>MAPLSWVKNVGTAGSVSTTATTLSVSVPAGGVAAGRLLVVRFAAYGYGTGVVSVADSRGNTYQLDLSHNGSSLGINAMFSCRTTTALLAGDLITVTHPADQEHYALAVDEFSGAHPTAWMWQAGPPSTGVSASPSFTVTPAAEPPSSLMVVGLLSGTALSTDVYTEDADTAGGDSWHTLTASFAPAGSTNASVQGAYKIPTDTTAAQQWSPVLSTSRFWAGGLVLYRGENEDVKVVDRPAGTRTGAPDARVLNGAPVTVTGDRPAGTRTGRPSAAIGNTVTGDRPAGTRTGRPSAEIAGGGATPLPVSTLTNTLPNPARPVVLFEADFTAGPPGVPGPNRVSLNAPVRRNVVRQWVTQRGRQYELDQVSAGTCMLDITDPLEYLHPLNAGSPFMTGGRKIQSYRRMRVVALWPTGGNMINAAAGCDPNFSSGTGRWQSLNGAGRLWSTLHWFQAPRSLRVTQTAPGAESGVVDRFDTAPGLTMTFSTYVWADPGVTVYAQVTDAAGAVHTSSPATGERWTRIYVTWQCVDTLEPVVIYGVGTAAPRFWVDCTQLEMALNPSPYSDTGPVPYDIYTGYIERFPIQYDHHGTRGIRPLTAVDALGILSRTTVSQSYDAVVLGDNPSIYLPLSNDAPPVSSTDLGIGTTARPEYRISSRGSINWASDSHPDGTPAPVFTQQNATDPPGRGWDPEQWTIMDLVDGPFTLDHTAGATIEFWARPVAGFVEIGGVGVFQPGDSTVLPGTFGRPLRPYANVHSNGGNLLFFYNPTGEITANYSLNGLYGADVYGPWRHFALGWDGGAWSVYLDGEFVDTSTPATQPSAPTLGMTVLAHVAVATSEGHPQAQVSFGRWAFYPRRLFSSDLWPHYQRGVGYVGESSSGRVQRLLDAYWDGPTLVATGGRLRMAADHDYHGRMLLEVLQEIQESERGLLYANRSGVVVFETRESRYQTQSSQWTFGEDVDAGELPYVDFAADYDPTFTFSQVNLSRPGKDAFPPLINAAAQADFGQRILSHAMQADSDDQVTEAGRFYLHRYSQQRVRVERMVLDPAANPALWPAILSLEISTRVTVKRRTGGLVTSADYYVEQINHTTDPDIGRWTVELQLSPVFVPSAWVLGDPTHGVLGSSTTPIY</sequence>
<dbReference type="RefSeq" id="WP_380719266.1">
    <property type="nucleotide sequence ID" value="NZ_JBHTLK010000005.1"/>
</dbReference>
<dbReference type="InterPro" id="IPR008979">
    <property type="entry name" value="Galactose-bd-like_sf"/>
</dbReference>
<evidence type="ECO:0008006" key="4">
    <source>
        <dbReference type="Google" id="ProtNLM"/>
    </source>
</evidence>
<dbReference type="SUPFAM" id="SSF49899">
    <property type="entry name" value="Concanavalin A-like lectins/glucanases"/>
    <property type="match status" value="1"/>
</dbReference>
<accession>A0ABW3QDX5</accession>
<feature type="region of interest" description="Disordered" evidence="1">
    <location>
        <begin position="657"/>
        <end position="685"/>
    </location>
</feature>
<keyword evidence="3" id="KW-1185">Reference proteome</keyword>
<gene>
    <name evidence="2" type="ORF">ACFQ3T_02455</name>
</gene>
<evidence type="ECO:0000313" key="3">
    <source>
        <dbReference type="Proteomes" id="UP001597168"/>
    </source>
</evidence>
<name>A0ABW3QDX5_9PSEU</name>